<evidence type="ECO:0000256" key="1">
    <source>
        <dbReference type="SAM" id="Phobius"/>
    </source>
</evidence>
<keyword evidence="1" id="KW-0472">Membrane</keyword>
<proteinExistence type="predicted"/>
<evidence type="ECO:0000313" key="2">
    <source>
        <dbReference type="EMBL" id="GAV56801.1"/>
    </source>
</evidence>
<keyword evidence="1" id="KW-0812">Transmembrane</keyword>
<dbReference type="EMBL" id="BDDD01000006">
    <property type="protein sequence ID" value="GAV56801.1"/>
    <property type="molecule type" value="Genomic_DNA"/>
</dbReference>
<dbReference type="InterPro" id="IPR023214">
    <property type="entry name" value="HAD_sf"/>
</dbReference>
<dbReference type="PANTHER" id="PTHR31284">
    <property type="entry name" value="ACID PHOSPHATASE-LIKE PROTEIN"/>
    <property type="match status" value="1"/>
</dbReference>
<organism evidence="2 3">
    <name type="scientific">Cephalotus follicularis</name>
    <name type="common">Albany pitcher plant</name>
    <dbReference type="NCBI Taxonomy" id="3775"/>
    <lineage>
        <taxon>Eukaryota</taxon>
        <taxon>Viridiplantae</taxon>
        <taxon>Streptophyta</taxon>
        <taxon>Embryophyta</taxon>
        <taxon>Tracheophyta</taxon>
        <taxon>Spermatophyta</taxon>
        <taxon>Magnoliopsida</taxon>
        <taxon>eudicotyledons</taxon>
        <taxon>Gunneridae</taxon>
        <taxon>Pentapetalae</taxon>
        <taxon>rosids</taxon>
        <taxon>fabids</taxon>
        <taxon>Oxalidales</taxon>
        <taxon>Cephalotaceae</taxon>
        <taxon>Cephalotus</taxon>
    </lineage>
</organism>
<sequence length="309" mass="34808">MEREFSAQNLLSRGGSSEMGSRYTVESGFYMTSFAATIFIGGLISVGVIFITLLVALTVMLQSCQSRSSGVVKLQLPTETYNFCRIFAQHSEISNMEPDEFPSVCRDLAIEYIKEGKYARDLNISMWLTESYFSSITPLEDGLDVVLMDIDDILASKFQFTNLVMKQRYDQHGCSDYIEEAKRLMHVLTLKLYTRLHGSGWSLILLSRKPERQRNATTEHLISAGYSDWSSLIMRLDTEMQMNSQDYFSKRGAALQKGGFRINGVISSQMDAFMGPSLGECMFKLPNPTYQCLGIGFFCSNDPNNGPDK</sequence>
<reference evidence="3" key="1">
    <citation type="submission" date="2016-04" db="EMBL/GenBank/DDBJ databases">
        <title>Cephalotus genome sequencing.</title>
        <authorList>
            <person name="Fukushima K."/>
            <person name="Hasebe M."/>
            <person name="Fang X."/>
        </authorList>
    </citation>
    <scope>NUCLEOTIDE SEQUENCE [LARGE SCALE GENOMIC DNA]</scope>
    <source>
        <strain evidence="3">cv. St1</strain>
    </source>
</reference>
<dbReference type="PANTHER" id="PTHR31284:SF22">
    <property type="entry name" value="ACID PHOSPHATASE"/>
    <property type="match status" value="1"/>
</dbReference>
<dbReference type="InParanoid" id="A0A1Q3AM28"/>
<dbReference type="Pfam" id="PF03767">
    <property type="entry name" value="Acid_phosphat_B"/>
    <property type="match status" value="1"/>
</dbReference>
<dbReference type="Proteomes" id="UP000187406">
    <property type="component" value="Unassembled WGS sequence"/>
</dbReference>
<dbReference type="Gene3D" id="3.40.50.1000">
    <property type="entry name" value="HAD superfamily/HAD-like"/>
    <property type="match status" value="1"/>
</dbReference>
<keyword evidence="3" id="KW-1185">Reference proteome</keyword>
<feature type="transmembrane region" description="Helical" evidence="1">
    <location>
        <begin position="29"/>
        <end position="57"/>
    </location>
</feature>
<accession>A0A1Q3AM28</accession>
<dbReference type="AlphaFoldDB" id="A0A1Q3AM28"/>
<dbReference type="STRING" id="3775.A0A1Q3AM28"/>
<evidence type="ECO:0000313" key="3">
    <source>
        <dbReference type="Proteomes" id="UP000187406"/>
    </source>
</evidence>
<dbReference type="InterPro" id="IPR005519">
    <property type="entry name" value="Acid_phosphat_B-like"/>
</dbReference>
<dbReference type="OrthoDB" id="1900337at2759"/>
<dbReference type="FunCoup" id="A0A1Q3AM28">
    <property type="interactions" value="14"/>
</dbReference>
<comment type="caution">
    <text evidence="2">The sequence shown here is derived from an EMBL/GenBank/DDBJ whole genome shotgun (WGS) entry which is preliminary data.</text>
</comment>
<gene>
    <name evidence="2" type="ORF">CFOL_v3_00343</name>
</gene>
<protein>
    <submittedName>
        <fullName evidence="2">Acid_phosphat_B domain-containing protein</fullName>
    </submittedName>
</protein>
<keyword evidence="1" id="KW-1133">Transmembrane helix</keyword>
<name>A0A1Q3AM28_CEPFO</name>